<dbReference type="SUPFAM" id="SSF110111">
    <property type="entry name" value="Ctag/Cox11"/>
    <property type="match status" value="1"/>
</dbReference>
<evidence type="ECO:0000313" key="12">
    <source>
        <dbReference type="Proteomes" id="UP000054693"/>
    </source>
</evidence>
<dbReference type="PANTHER" id="PTHR21320">
    <property type="entry name" value="CYTOCHROME C OXIDASE ASSEMBLY PROTEIN COX11-RELATED"/>
    <property type="match status" value="1"/>
</dbReference>
<dbReference type="RefSeq" id="WP_058519470.1">
    <property type="nucleotide sequence ID" value="NZ_CAAAIP010000005.1"/>
</dbReference>
<dbReference type="PANTHER" id="PTHR21320:SF3">
    <property type="entry name" value="CYTOCHROME C OXIDASE ASSEMBLY PROTEIN COX11, MITOCHONDRIAL-RELATED"/>
    <property type="match status" value="1"/>
</dbReference>
<sequence>MKKEKGHHRLLVILSGLVLGMFAFGFALVPIYNSLCKSLGINGKTNPEAVAYDASKVKLDKSREITVEFVATNNSGVPWAFYPKTRKIKVHPGEIAKLAFYAENKTEHRMTVQAIPSVTPGIAAKYLKKTECFCFARQTLDGHEAMNMPLLFHLDADLPEKVQTVTLSYTLFDVTDKG</sequence>
<evidence type="ECO:0000256" key="3">
    <source>
        <dbReference type="ARBA" id="ARBA00009620"/>
    </source>
</evidence>
<evidence type="ECO:0000256" key="4">
    <source>
        <dbReference type="ARBA" id="ARBA00015384"/>
    </source>
</evidence>
<evidence type="ECO:0000256" key="10">
    <source>
        <dbReference type="SAM" id="Phobius"/>
    </source>
</evidence>
<dbReference type="PIRSF" id="PIRSF005413">
    <property type="entry name" value="COX11"/>
    <property type="match status" value="1"/>
</dbReference>
<keyword evidence="9 10" id="KW-0472">Membrane</keyword>
<dbReference type="NCBIfam" id="NF003465">
    <property type="entry name" value="PRK05089.1"/>
    <property type="match status" value="1"/>
</dbReference>
<reference evidence="11 12" key="1">
    <citation type="submission" date="2015-11" db="EMBL/GenBank/DDBJ databases">
        <title>Genomic analysis of 38 Legionella species identifies large and diverse effector repertoires.</title>
        <authorList>
            <person name="Burstein D."/>
            <person name="Amaro F."/>
            <person name="Zusman T."/>
            <person name="Lifshitz Z."/>
            <person name="Cohen O."/>
            <person name="Gilbert J.A."/>
            <person name="Pupko T."/>
            <person name="Shuman H.A."/>
            <person name="Segal G."/>
        </authorList>
    </citation>
    <scope>NUCLEOTIDE SEQUENCE [LARGE SCALE GENOMIC DNA]</scope>
    <source>
        <strain evidence="11 12">ATCC 49180</strain>
    </source>
</reference>
<dbReference type="Gene3D" id="2.60.370.10">
    <property type="entry name" value="Ctag/Cox11"/>
    <property type="match status" value="1"/>
</dbReference>
<keyword evidence="6" id="KW-0735">Signal-anchor</keyword>
<evidence type="ECO:0000256" key="2">
    <source>
        <dbReference type="ARBA" id="ARBA00004382"/>
    </source>
</evidence>
<dbReference type="STRING" id="40335.Ltuc_0161"/>
<evidence type="ECO:0000313" key="11">
    <source>
        <dbReference type="EMBL" id="KTD72314.1"/>
    </source>
</evidence>
<evidence type="ECO:0000256" key="7">
    <source>
        <dbReference type="ARBA" id="ARBA00022989"/>
    </source>
</evidence>
<dbReference type="GO" id="GO:0005886">
    <property type="term" value="C:plasma membrane"/>
    <property type="evidence" value="ECO:0007669"/>
    <property type="project" value="UniProtKB-SubCell"/>
</dbReference>
<keyword evidence="8" id="KW-0186">Copper</keyword>
<protein>
    <recommendedName>
        <fullName evidence="4">Cytochrome c oxidase assembly protein CtaG</fullName>
    </recommendedName>
</protein>
<keyword evidence="7 10" id="KW-1133">Transmembrane helix</keyword>
<comment type="function">
    <text evidence="1">Exerts its effect at some terminal stage of cytochrome c oxidase synthesis, probably by being involved in the insertion of the copper B into subunit I.</text>
</comment>
<keyword evidence="5 10" id="KW-0812">Transmembrane</keyword>
<accession>A0A0W0ZTE3</accession>
<dbReference type="Proteomes" id="UP000054693">
    <property type="component" value="Unassembled WGS sequence"/>
</dbReference>
<dbReference type="Pfam" id="PF04442">
    <property type="entry name" value="CtaG_Cox11"/>
    <property type="match status" value="1"/>
</dbReference>
<dbReference type="PATRIC" id="fig|40335.7.peg.165"/>
<comment type="similarity">
    <text evidence="3">Belongs to the COX11/CtaG family.</text>
</comment>
<dbReference type="OrthoDB" id="9804841at2"/>
<dbReference type="GO" id="GO:0005507">
    <property type="term" value="F:copper ion binding"/>
    <property type="evidence" value="ECO:0007669"/>
    <property type="project" value="InterPro"/>
</dbReference>
<evidence type="ECO:0000256" key="5">
    <source>
        <dbReference type="ARBA" id="ARBA00022692"/>
    </source>
</evidence>
<comment type="caution">
    <text evidence="11">The sequence shown here is derived from an EMBL/GenBank/DDBJ whole genome shotgun (WGS) entry which is preliminary data.</text>
</comment>
<feature type="transmembrane region" description="Helical" evidence="10">
    <location>
        <begin position="12"/>
        <end position="32"/>
    </location>
</feature>
<evidence type="ECO:0000256" key="6">
    <source>
        <dbReference type="ARBA" id="ARBA00022968"/>
    </source>
</evidence>
<gene>
    <name evidence="11" type="primary">ctaG</name>
    <name evidence="11" type="ORF">Ltuc_0161</name>
</gene>
<comment type="subcellular location">
    <subcellularLocation>
        <location evidence="2">Cell inner membrane</location>
        <topology evidence="2">Single-pass type II membrane protein</topology>
        <orientation evidence="2">Periplasmic side</orientation>
    </subcellularLocation>
</comment>
<organism evidence="11 12">
    <name type="scientific">Legionella tucsonensis</name>
    <dbReference type="NCBI Taxonomy" id="40335"/>
    <lineage>
        <taxon>Bacteria</taxon>
        <taxon>Pseudomonadati</taxon>
        <taxon>Pseudomonadota</taxon>
        <taxon>Gammaproteobacteria</taxon>
        <taxon>Legionellales</taxon>
        <taxon>Legionellaceae</taxon>
        <taxon>Legionella</taxon>
    </lineage>
</organism>
<dbReference type="EMBL" id="LNZA01000001">
    <property type="protein sequence ID" value="KTD72314.1"/>
    <property type="molecule type" value="Genomic_DNA"/>
</dbReference>
<keyword evidence="12" id="KW-1185">Reference proteome</keyword>
<dbReference type="AlphaFoldDB" id="A0A0W0ZTE3"/>
<dbReference type="InterPro" id="IPR007533">
    <property type="entry name" value="Cyt_c_oxidase_assmbl_CtaG"/>
</dbReference>
<evidence type="ECO:0000256" key="8">
    <source>
        <dbReference type="ARBA" id="ARBA00023008"/>
    </source>
</evidence>
<name>A0A0W0ZTE3_9GAMM</name>
<evidence type="ECO:0000256" key="9">
    <source>
        <dbReference type="ARBA" id="ARBA00023136"/>
    </source>
</evidence>
<evidence type="ECO:0000256" key="1">
    <source>
        <dbReference type="ARBA" id="ARBA00004007"/>
    </source>
</evidence>
<proteinExistence type="inferred from homology"/>
<dbReference type="InterPro" id="IPR023471">
    <property type="entry name" value="CtaG/Cox11_dom_sf"/>
</dbReference>